<dbReference type="InterPro" id="IPR038135">
    <property type="entry name" value="Methylthiotransferase_N_sf"/>
</dbReference>
<dbReference type="InterPro" id="IPR058240">
    <property type="entry name" value="rSAM_sf"/>
</dbReference>
<keyword evidence="8 13" id="KW-0411">Iron-sulfur</keyword>
<evidence type="ECO:0000256" key="8">
    <source>
        <dbReference type="ARBA" id="ARBA00023014"/>
    </source>
</evidence>
<comment type="subcellular location">
    <subcellularLocation>
        <location evidence="13">Cytoplasm</location>
    </subcellularLocation>
</comment>
<dbReference type="FunFam" id="3.80.30.20:FF:000001">
    <property type="entry name" value="tRNA-2-methylthio-N(6)-dimethylallyladenosine synthase 2"/>
    <property type="match status" value="1"/>
</dbReference>
<dbReference type="Pfam" id="PF00919">
    <property type="entry name" value="UPF0004"/>
    <property type="match status" value="1"/>
</dbReference>
<feature type="region of interest" description="Disordered" evidence="14">
    <location>
        <begin position="398"/>
        <end position="422"/>
    </location>
</feature>
<evidence type="ECO:0000256" key="4">
    <source>
        <dbReference type="ARBA" id="ARBA00022679"/>
    </source>
</evidence>
<evidence type="ECO:0000256" key="3">
    <source>
        <dbReference type="ARBA" id="ARBA00022490"/>
    </source>
</evidence>
<dbReference type="SMART" id="SM00729">
    <property type="entry name" value="Elp3"/>
    <property type="match status" value="1"/>
</dbReference>
<feature type="binding site" evidence="13">
    <location>
        <position position="159"/>
    </location>
    <ligand>
        <name>[4Fe-4S] cluster</name>
        <dbReference type="ChEBI" id="CHEBI:49883"/>
        <label>2</label>
        <note>4Fe-4S-S-AdoMet</note>
    </ligand>
</feature>
<feature type="region of interest" description="Disordered" evidence="14">
    <location>
        <begin position="470"/>
        <end position="498"/>
    </location>
</feature>
<comment type="cofactor">
    <cofactor evidence="13">
        <name>[4Fe-4S] cluster</name>
        <dbReference type="ChEBI" id="CHEBI:49883"/>
    </cofactor>
    <text evidence="13">Binds 2 [4Fe-4S] clusters. One cluster is coordinated with 3 cysteines and an exchangeable S-adenosyl-L-methionine.</text>
</comment>
<dbReference type="PROSITE" id="PS01278">
    <property type="entry name" value="MTTASE_RADICAL"/>
    <property type="match status" value="1"/>
</dbReference>
<name>A0A0F6YIJ6_9BACT</name>
<keyword evidence="6 13" id="KW-0479">Metal-binding</keyword>
<dbReference type="GO" id="GO:0035597">
    <property type="term" value="F:tRNA-2-methylthio-N(6)-dimethylallyladenosine(37) synthase activity"/>
    <property type="evidence" value="ECO:0007669"/>
    <property type="project" value="UniProtKB-EC"/>
</dbReference>
<dbReference type="SFLD" id="SFLDG01061">
    <property type="entry name" value="methylthiotransferase"/>
    <property type="match status" value="1"/>
</dbReference>
<dbReference type="NCBIfam" id="TIGR01574">
    <property type="entry name" value="miaB-methiolase"/>
    <property type="match status" value="1"/>
</dbReference>
<feature type="domain" description="MTTase N-terminal" evidence="15">
    <location>
        <begin position="2"/>
        <end position="118"/>
    </location>
</feature>
<evidence type="ECO:0000259" key="15">
    <source>
        <dbReference type="PROSITE" id="PS51449"/>
    </source>
</evidence>
<comment type="catalytic activity">
    <reaction evidence="13">
        <text>N(6)-dimethylallyladenosine(37) in tRNA + (sulfur carrier)-SH + AH2 + 2 S-adenosyl-L-methionine = 2-methylsulfanyl-N(6)-dimethylallyladenosine(37) in tRNA + (sulfur carrier)-H + 5'-deoxyadenosine + L-methionine + A + S-adenosyl-L-homocysteine + 2 H(+)</text>
        <dbReference type="Rhea" id="RHEA:37067"/>
        <dbReference type="Rhea" id="RHEA-COMP:10375"/>
        <dbReference type="Rhea" id="RHEA-COMP:10376"/>
        <dbReference type="Rhea" id="RHEA-COMP:14737"/>
        <dbReference type="Rhea" id="RHEA-COMP:14739"/>
        <dbReference type="ChEBI" id="CHEBI:13193"/>
        <dbReference type="ChEBI" id="CHEBI:15378"/>
        <dbReference type="ChEBI" id="CHEBI:17319"/>
        <dbReference type="ChEBI" id="CHEBI:17499"/>
        <dbReference type="ChEBI" id="CHEBI:29917"/>
        <dbReference type="ChEBI" id="CHEBI:57844"/>
        <dbReference type="ChEBI" id="CHEBI:57856"/>
        <dbReference type="ChEBI" id="CHEBI:59789"/>
        <dbReference type="ChEBI" id="CHEBI:64428"/>
        <dbReference type="ChEBI" id="CHEBI:74415"/>
        <dbReference type="ChEBI" id="CHEBI:74417"/>
        <dbReference type="EC" id="2.8.4.3"/>
    </reaction>
</comment>
<organism evidence="17 18">
    <name type="scientific">Sandaracinus amylolyticus</name>
    <dbReference type="NCBI Taxonomy" id="927083"/>
    <lineage>
        <taxon>Bacteria</taxon>
        <taxon>Pseudomonadati</taxon>
        <taxon>Myxococcota</taxon>
        <taxon>Polyangia</taxon>
        <taxon>Polyangiales</taxon>
        <taxon>Sandaracinaceae</taxon>
        <taxon>Sandaracinus</taxon>
    </lineage>
</organism>
<dbReference type="Gene3D" id="3.40.50.12160">
    <property type="entry name" value="Methylthiotransferase, N-terminal domain"/>
    <property type="match status" value="1"/>
</dbReference>
<dbReference type="InterPro" id="IPR013848">
    <property type="entry name" value="Methylthiotransferase_N"/>
</dbReference>
<dbReference type="KEGG" id="samy:DB32_003334"/>
<dbReference type="SUPFAM" id="SSF102114">
    <property type="entry name" value="Radical SAM enzymes"/>
    <property type="match status" value="1"/>
</dbReference>
<dbReference type="PANTHER" id="PTHR43020:SF2">
    <property type="entry name" value="MITOCHONDRIAL TRNA METHYLTHIOTRANSFERASE CDK5RAP1"/>
    <property type="match status" value="1"/>
</dbReference>
<dbReference type="PROSITE" id="PS51449">
    <property type="entry name" value="MTTASE_N"/>
    <property type="match status" value="1"/>
</dbReference>
<evidence type="ECO:0000313" key="18">
    <source>
        <dbReference type="Proteomes" id="UP000034883"/>
    </source>
</evidence>
<dbReference type="EMBL" id="CP011125">
    <property type="protein sequence ID" value="AKF06185.1"/>
    <property type="molecule type" value="Genomic_DNA"/>
</dbReference>
<dbReference type="SFLD" id="SFLDG01082">
    <property type="entry name" value="B12-binding_domain_containing"/>
    <property type="match status" value="1"/>
</dbReference>
<comment type="function">
    <text evidence="1 13">Catalyzes the methylthiolation of N6-(dimethylallyl)adenosine (i(6)A), leading to the formation of 2-methylthio-N6-(dimethylallyl)adenosine (ms(2)i(6)A) at position 37 in tRNAs that read codons beginning with uridine.</text>
</comment>
<dbReference type="InterPro" id="IPR023404">
    <property type="entry name" value="rSAM_horseshoe"/>
</dbReference>
<comment type="similarity">
    <text evidence="13">Belongs to the methylthiotransferase family. MiaB subfamily.</text>
</comment>
<protein>
    <recommendedName>
        <fullName evidence="10 13">tRNA-2-methylthio-N(6)-dimethylallyladenosine synthase</fullName>
        <ecNumber evidence="9 13">2.8.4.3</ecNumber>
    </recommendedName>
    <alternativeName>
        <fullName evidence="12 13">(Dimethylallyl)adenosine tRNA methylthiotransferase MiaB</fullName>
    </alternativeName>
    <alternativeName>
        <fullName evidence="11 13">tRNA-i(6)A37 methylthiotransferase</fullName>
    </alternativeName>
</protein>
<evidence type="ECO:0000256" key="14">
    <source>
        <dbReference type="SAM" id="MobiDB-lite"/>
    </source>
</evidence>
<dbReference type="AlphaFoldDB" id="A0A0F6YIJ6"/>
<keyword evidence="5 13" id="KW-0949">S-adenosyl-L-methionine</keyword>
<comment type="subunit">
    <text evidence="13">Monomer.</text>
</comment>
<reference evidence="17 18" key="1">
    <citation type="submission" date="2015-03" db="EMBL/GenBank/DDBJ databases">
        <title>Genome assembly of Sandaracinus amylolyticus DSM 53668.</title>
        <authorList>
            <person name="Sharma G."/>
            <person name="Subramanian S."/>
        </authorList>
    </citation>
    <scope>NUCLEOTIDE SEQUENCE [LARGE SCALE GENOMIC DNA]</scope>
    <source>
        <strain evidence="17 18">DSM 53668</strain>
    </source>
</reference>
<feature type="binding site" evidence="13">
    <location>
        <position position="81"/>
    </location>
    <ligand>
        <name>[4Fe-4S] cluster</name>
        <dbReference type="ChEBI" id="CHEBI:49883"/>
        <label>1</label>
    </ligand>
</feature>
<proteinExistence type="inferred from homology"/>
<gene>
    <name evidence="13" type="primary">miaB</name>
    <name evidence="17" type="ORF">DB32_003334</name>
</gene>
<keyword evidence="7 13" id="KW-0408">Iron</keyword>
<dbReference type="InterPro" id="IPR020612">
    <property type="entry name" value="Methylthiotransferase_CS"/>
</dbReference>
<dbReference type="GO" id="GO:0005829">
    <property type="term" value="C:cytosol"/>
    <property type="evidence" value="ECO:0007669"/>
    <property type="project" value="TreeGrafter"/>
</dbReference>
<dbReference type="SFLD" id="SFLDF00273">
    <property type="entry name" value="(dimethylallyl)adenosine_tRNA"/>
    <property type="match status" value="1"/>
</dbReference>
<evidence type="ECO:0000256" key="12">
    <source>
        <dbReference type="ARBA" id="ARBA00081141"/>
    </source>
</evidence>
<dbReference type="InterPro" id="IPR005839">
    <property type="entry name" value="Methylthiotransferase"/>
</dbReference>
<keyword evidence="18" id="KW-1185">Reference proteome</keyword>
<dbReference type="InterPro" id="IPR006463">
    <property type="entry name" value="MiaB_methiolase"/>
</dbReference>
<dbReference type="FunFam" id="3.40.50.12160:FF:000003">
    <property type="entry name" value="CDK5 regulatory subunit-associated protein 1"/>
    <property type="match status" value="1"/>
</dbReference>
<dbReference type="NCBIfam" id="TIGR00089">
    <property type="entry name" value="MiaB/RimO family radical SAM methylthiotransferase"/>
    <property type="match status" value="1"/>
</dbReference>
<feature type="binding site" evidence="13">
    <location>
        <position position="166"/>
    </location>
    <ligand>
        <name>[4Fe-4S] cluster</name>
        <dbReference type="ChEBI" id="CHEBI:49883"/>
        <label>2</label>
        <note>4Fe-4S-S-AdoMet</note>
    </ligand>
</feature>
<dbReference type="STRING" id="927083.DB32_003334"/>
<keyword evidence="13" id="KW-0819">tRNA processing</keyword>
<dbReference type="OrthoDB" id="9805215at2"/>
<evidence type="ECO:0000259" key="16">
    <source>
        <dbReference type="PROSITE" id="PS51918"/>
    </source>
</evidence>
<dbReference type="Proteomes" id="UP000034883">
    <property type="component" value="Chromosome"/>
</dbReference>
<feature type="domain" description="Radical SAM core" evidence="16">
    <location>
        <begin position="145"/>
        <end position="385"/>
    </location>
</feature>
<evidence type="ECO:0000256" key="1">
    <source>
        <dbReference type="ARBA" id="ARBA00003234"/>
    </source>
</evidence>
<keyword evidence="2 13" id="KW-0004">4Fe-4S</keyword>
<evidence type="ECO:0000256" key="2">
    <source>
        <dbReference type="ARBA" id="ARBA00022485"/>
    </source>
</evidence>
<evidence type="ECO:0000256" key="13">
    <source>
        <dbReference type="HAMAP-Rule" id="MF_01864"/>
    </source>
</evidence>
<keyword evidence="4 13" id="KW-0808">Transferase</keyword>
<dbReference type="HAMAP" id="MF_01864">
    <property type="entry name" value="tRNA_metthiotr_MiaB"/>
    <property type="match status" value="1"/>
</dbReference>
<evidence type="ECO:0000256" key="9">
    <source>
        <dbReference type="ARBA" id="ARBA00033765"/>
    </source>
</evidence>
<dbReference type="SFLD" id="SFLDS00029">
    <property type="entry name" value="Radical_SAM"/>
    <property type="match status" value="1"/>
</dbReference>
<evidence type="ECO:0000256" key="11">
    <source>
        <dbReference type="ARBA" id="ARBA00080698"/>
    </source>
</evidence>
<accession>A0A0F6YIJ6</accession>
<dbReference type="PROSITE" id="PS51918">
    <property type="entry name" value="RADICAL_SAM"/>
    <property type="match status" value="1"/>
</dbReference>
<evidence type="ECO:0000256" key="6">
    <source>
        <dbReference type="ARBA" id="ARBA00022723"/>
    </source>
</evidence>
<dbReference type="PANTHER" id="PTHR43020">
    <property type="entry name" value="CDK5 REGULATORY SUBUNIT-ASSOCIATED PROTEIN 1"/>
    <property type="match status" value="1"/>
</dbReference>
<dbReference type="EC" id="2.8.4.3" evidence="9 13"/>
<evidence type="ECO:0000256" key="10">
    <source>
        <dbReference type="ARBA" id="ARBA00068570"/>
    </source>
</evidence>
<dbReference type="GO" id="GO:0046872">
    <property type="term" value="F:metal ion binding"/>
    <property type="evidence" value="ECO:0007669"/>
    <property type="project" value="UniProtKB-KW"/>
</dbReference>
<dbReference type="CDD" id="cd01335">
    <property type="entry name" value="Radical_SAM"/>
    <property type="match status" value="1"/>
</dbReference>
<sequence>MKRYLVQTFGCQMNVHDSRRIEEVLARAGWEPTDEAALASLVVFNTCSVREKAEHKLLSVLGTMRGLKQANPDLVIAVAGCVAQQEGERLLTRAPIIDVVIGPDNIPELPGLVAHAHDGGPPIARTVFDLDDPRFLEAIPARAESPREVTSFVTVMKGCDERCTFCIVPYTRGPERYRSADAIVAEVRGMADAGVREVTLLGQTVNSWFEPGTEESARESQFAELLSRIAREVPSLGRLRYTSPHPRHVTDALVRAHAELDVLPAHVHLPVQSGSNRVLKRMLRRYTREHYVARARALQGARTSSGNPALTLSTDLIVGFPGETEEEFLETLSLVREIGFVAAFAFKYSPRPHTPALKLGDDVTEEQKDERLARLLEVVAEQQRAHLASLVGTRTDVLFESPSQESKNDRPRDGEARWKGRSSRHEIVHCDVPEGVDLAGAILPVTIERANAHSLVARVDVEVASLPRRAPKPVPPKSAAAATRMRLPVVGRAQGPAK</sequence>
<dbReference type="Gene3D" id="3.80.30.20">
    <property type="entry name" value="tm_1862 like domain"/>
    <property type="match status" value="1"/>
</dbReference>
<dbReference type="InterPro" id="IPR006638">
    <property type="entry name" value="Elp3/MiaA/NifB-like_rSAM"/>
</dbReference>
<keyword evidence="3 13" id="KW-0963">Cytoplasm</keyword>
<feature type="binding site" evidence="13">
    <location>
        <position position="11"/>
    </location>
    <ligand>
        <name>[4Fe-4S] cluster</name>
        <dbReference type="ChEBI" id="CHEBI:49883"/>
        <label>1</label>
    </ligand>
</feature>
<evidence type="ECO:0000256" key="5">
    <source>
        <dbReference type="ARBA" id="ARBA00022691"/>
    </source>
</evidence>
<evidence type="ECO:0000256" key="7">
    <source>
        <dbReference type="ARBA" id="ARBA00023004"/>
    </source>
</evidence>
<dbReference type="Pfam" id="PF04055">
    <property type="entry name" value="Radical_SAM"/>
    <property type="match status" value="1"/>
</dbReference>
<feature type="binding site" evidence="13">
    <location>
        <position position="47"/>
    </location>
    <ligand>
        <name>[4Fe-4S] cluster</name>
        <dbReference type="ChEBI" id="CHEBI:49883"/>
        <label>1</label>
    </ligand>
</feature>
<feature type="compositionally biased region" description="Basic and acidic residues" evidence="14">
    <location>
        <begin position="406"/>
        <end position="422"/>
    </location>
</feature>
<feature type="binding site" evidence="13">
    <location>
        <position position="163"/>
    </location>
    <ligand>
        <name>[4Fe-4S] cluster</name>
        <dbReference type="ChEBI" id="CHEBI:49883"/>
        <label>2</label>
        <note>4Fe-4S-S-AdoMet</note>
    </ligand>
</feature>
<evidence type="ECO:0000313" key="17">
    <source>
        <dbReference type="EMBL" id="AKF06185.1"/>
    </source>
</evidence>
<dbReference type="GO" id="GO:0051539">
    <property type="term" value="F:4 iron, 4 sulfur cluster binding"/>
    <property type="evidence" value="ECO:0007669"/>
    <property type="project" value="UniProtKB-UniRule"/>
</dbReference>
<dbReference type="InterPro" id="IPR007197">
    <property type="entry name" value="rSAM"/>
</dbReference>
<dbReference type="RefSeq" id="WP_053233380.1">
    <property type="nucleotide sequence ID" value="NZ_CP011125.1"/>
</dbReference>